<dbReference type="InterPro" id="IPR018394">
    <property type="entry name" value="DNA_photolyase_1_CS_C"/>
</dbReference>
<keyword evidence="17" id="KW-1185">Reference proteome</keyword>
<dbReference type="GO" id="GO:0009416">
    <property type="term" value="P:response to light stimulus"/>
    <property type="evidence" value="ECO:0007669"/>
    <property type="project" value="TreeGrafter"/>
</dbReference>
<dbReference type="NCBIfam" id="NF007955">
    <property type="entry name" value="PRK10674.1"/>
    <property type="match status" value="1"/>
</dbReference>
<keyword evidence="16" id="KW-0456">Lyase</keyword>
<feature type="site" description="Electron transfer via tryptophanyl radical" evidence="13">
    <location>
        <position position="355"/>
    </location>
</feature>
<feature type="binding site" evidence="12">
    <location>
        <begin position="270"/>
        <end position="277"/>
    </location>
    <ligand>
        <name>FAD</name>
        <dbReference type="ChEBI" id="CHEBI:57692"/>
    </ligand>
</feature>
<comment type="similarity">
    <text evidence="14">Belongs to the DNA photolyase family.</text>
</comment>
<dbReference type="Gene3D" id="1.10.579.10">
    <property type="entry name" value="DNA Cyclobutane Dipyrimidine Photolyase, subunit A, domain 3"/>
    <property type="match status" value="1"/>
</dbReference>
<dbReference type="GO" id="GO:0003677">
    <property type="term" value="F:DNA binding"/>
    <property type="evidence" value="ECO:0007669"/>
    <property type="project" value="TreeGrafter"/>
</dbReference>
<dbReference type="FunFam" id="1.10.579.10:FF:000003">
    <property type="entry name" value="Deoxyribodipyrimidine photo-lyase"/>
    <property type="match status" value="1"/>
</dbReference>
<dbReference type="AlphaFoldDB" id="A1STM2"/>
<dbReference type="PANTHER" id="PTHR11455">
    <property type="entry name" value="CRYPTOCHROME"/>
    <property type="match status" value="1"/>
</dbReference>
<dbReference type="PRINTS" id="PR00147">
    <property type="entry name" value="DNAPHOTLYASE"/>
</dbReference>
<dbReference type="EC" id="4.1.99.3" evidence="3"/>
<evidence type="ECO:0000256" key="10">
    <source>
        <dbReference type="ARBA" id="ARBA00059220"/>
    </source>
</evidence>
<dbReference type="InterPro" id="IPR005101">
    <property type="entry name" value="Cryptochr/Photolyase_FAD-bd"/>
</dbReference>
<feature type="site" description="Electron transfer via tryptophanyl radical" evidence="13">
    <location>
        <position position="302"/>
    </location>
</feature>
<dbReference type="RefSeq" id="WP_011769400.1">
    <property type="nucleotide sequence ID" value="NC_008709.1"/>
</dbReference>
<keyword evidence="7 14" id="KW-0157">Chromophore</keyword>
<evidence type="ECO:0000256" key="4">
    <source>
        <dbReference type="ARBA" id="ARBA00014046"/>
    </source>
</evidence>
<sequence length="453" mass="51927">MHLVWFRNDLRTSDNSALYYACLKGPVTGIYFVTPGQWKNHQLAPIQADFIEQNLKVLAEELAALGIPLLIEEVADFSHIPARLKQIQKDHHINTIHANDEPEINEKERDQAVKKAGLPLVLYQCDCILQAGSVLTKQGGMYKVFTAFRNAWMKEVKQTDLTPLPKPADQMPSLNVSWSKNISVNYDKKSSQAWPAGETAALRRLRHFLLQDIEDYHHNRDIPSLDGTSGLSAYLKFGVISAKRCVYEVLAAFPDALDAQDSSVFSWINEIVWREFYRHLMIFNPQLCKGKNFNKLADNITWSNNPDDFKAWCEGRTGYGLVDAAMRQLNQTGWMHNRLRMVTASFLTKHLLIDWRWGEAYFREHLIDGDLASNNGGWQWAASTGCDAQPYFRIFNPIIQSQKFDPKGLFIRKYVKELNGFDNKKIHFPVNAIVEHKQARLNALDRYSVLKKG</sequence>
<dbReference type="OrthoDB" id="9772484at2"/>
<evidence type="ECO:0000256" key="8">
    <source>
        <dbReference type="ARBA" id="ARBA00031671"/>
    </source>
</evidence>
<dbReference type="GO" id="GO:0000719">
    <property type="term" value="P:photoreactive repair"/>
    <property type="evidence" value="ECO:0007669"/>
    <property type="project" value="UniProtKB-ARBA"/>
</dbReference>
<comment type="function">
    <text evidence="10">Involved in repair of UV radiation-induced DNA damage. Catalyzes the light-dependent monomerization (300-600 nm) of cyclobutyl pyrimidine dimers (in cis-syn configuration), which are formed between adjacent bases on the same DNA strand upon exposure to ultraviolet radiation.</text>
</comment>
<feature type="domain" description="Photolyase/cryptochrome alpha/beta" evidence="15">
    <location>
        <begin position="1"/>
        <end position="128"/>
    </location>
</feature>
<dbReference type="HOGENOM" id="CLU_010348_2_0_6"/>
<evidence type="ECO:0000256" key="3">
    <source>
        <dbReference type="ARBA" id="ARBA00013149"/>
    </source>
</evidence>
<dbReference type="Pfam" id="PF03441">
    <property type="entry name" value="FAD_binding_7"/>
    <property type="match status" value="1"/>
</dbReference>
<evidence type="ECO:0000256" key="1">
    <source>
        <dbReference type="ARBA" id="ARBA00001932"/>
    </source>
</evidence>
<dbReference type="InterPro" id="IPR014729">
    <property type="entry name" value="Rossmann-like_a/b/a_fold"/>
</dbReference>
<dbReference type="SUPFAM" id="SSF48173">
    <property type="entry name" value="Cryptochrome/photolyase FAD-binding domain"/>
    <property type="match status" value="1"/>
</dbReference>
<feature type="binding site" evidence="12">
    <location>
        <position position="216"/>
    </location>
    <ligand>
        <name>FAD</name>
        <dbReference type="ChEBI" id="CHEBI:57692"/>
    </ligand>
</feature>
<evidence type="ECO:0000259" key="15">
    <source>
        <dbReference type="PROSITE" id="PS51645"/>
    </source>
</evidence>
<dbReference type="Pfam" id="PF00875">
    <property type="entry name" value="DNA_photolyase"/>
    <property type="match status" value="1"/>
</dbReference>
<feature type="binding site" evidence="12">
    <location>
        <position position="267"/>
    </location>
    <ligand>
        <name>FAD</name>
        <dbReference type="ChEBI" id="CHEBI:57692"/>
    </ligand>
</feature>
<comment type="cofactor">
    <cofactor evidence="12">
        <name>FAD</name>
        <dbReference type="ChEBI" id="CHEBI:57692"/>
    </cofactor>
    <text evidence="12">Binds 1 FAD per subunit.</text>
</comment>
<dbReference type="InterPro" id="IPR036134">
    <property type="entry name" value="Crypto/Photolyase_FAD-like_sf"/>
</dbReference>
<evidence type="ECO:0000256" key="11">
    <source>
        <dbReference type="ARBA" id="ARBA00083107"/>
    </source>
</evidence>
<dbReference type="SUPFAM" id="SSF52425">
    <property type="entry name" value="Cryptochrome/photolyase, N-terminal domain"/>
    <property type="match status" value="1"/>
</dbReference>
<evidence type="ECO:0000256" key="2">
    <source>
        <dbReference type="ARBA" id="ARBA00005862"/>
    </source>
</evidence>
<dbReference type="PROSITE" id="PS51645">
    <property type="entry name" value="PHR_CRY_ALPHA_BETA"/>
    <property type="match status" value="1"/>
</dbReference>
<dbReference type="Gene3D" id="3.40.50.620">
    <property type="entry name" value="HUPs"/>
    <property type="match status" value="1"/>
</dbReference>
<evidence type="ECO:0000256" key="5">
    <source>
        <dbReference type="ARBA" id="ARBA00022630"/>
    </source>
</evidence>
<gene>
    <name evidence="16" type="ordered locus">Ping_0998</name>
</gene>
<keyword evidence="5 12" id="KW-0285">Flavoprotein</keyword>
<evidence type="ECO:0000256" key="6">
    <source>
        <dbReference type="ARBA" id="ARBA00022827"/>
    </source>
</evidence>
<dbReference type="InterPro" id="IPR006050">
    <property type="entry name" value="DNA_photolyase_N"/>
</dbReference>
<dbReference type="PANTHER" id="PTHR11455:SF9">
    <property type="entry name" value="CRYPTOCHROME CIRCADIAN CLOCK 5 ISOFORM X1"/>
    <property type="match status" value="1"/>
</dbReference>
<dbReference type="eggNOG" id="COG0415">
    <property type="taxonomic scope" value="Bacteria"/>
</dbReference>
<evidence type="ECO:0000313" key="17">
    <source>
        <dbReference type="Proteomes" id="UP000000639"/>
    </source>
</evidence>
<evidence type="ECO:0000256" key="12">
    <source>
        <dbReference type="PIRSR" id="PIRSR602081-1"/>
    </source>
</evidence>
<evidence type="ECO:0000256" key="14">
    <source>
        <dbReference type="RuleBase" id="RU004182"/>
    </source>
</evidence>
<accession>A1STM2</accession>
<feature type="binding site" evidence="12">
    <location>
        <begin position="368"/>
        <end position="370"/>
    </location>
    <ligand>
        <name>FAD</name>
        <dbReference type="ChEBI" id="CHEBI:57692"/>
    </ligand>
</feature>
<dbReference type="EMBL" id="CP000510">
    <property type="protein sequence ID" value="ABM02837.1"/>
    <property type="molecule type" value="Genomic_DNA"/>
</dbReference>
<proteinExistence type="inferred from homology"/>
<evidence type="ECO:0000256" key="13">
    <source>
        <dbReference type="PIRSR" id="PIRSR602081-2"/>
    </source>
</evidence>
<evidence type="ECO:0000256" key="7">
    <source>
        <dbReference type="ARBA" id="ARBA00022991"/>
    </source>
</evidence>
<protein>
    <recommendedName>
        <fullName evidence="4">Deoxyribodipyrimidine photo-lyase</fullName>
        <ecNumber evidence="3">4.1.99.3</ecNumber>
    </recommendedName>
    <alternativeName>
        <fullName evidence="8">DNA photolyase</fullName>
    </alternativeName>
    <alternativeName>
        <fullName evidence="11">Photoreactivating enzyme</fullName>
    </alternativeName>
</protein>
<comment type="similarity">
    <text evidence="2">Belongs to the DNA photolyase class-1 family.</text>
</comment>
<dbReference type="GO" id="GO:0003904">
    <property type="term" value="F:deoxyribodipyrimidine photo-lyase activity"/>
    <property type="evidence" value="ECO:0007669"/>
    <property type="project" value="UniProtKB-EC"/>
</dbReference>
<feature type="site" description="Electron transfer via tryptophanyl radical" evidence="13">
    <location>
        <position position="378"/>
    </location>
</feature>
<dbReference type="KEGG" id="pin:Ping_0998"/>
<dbReference type="STRING" id="357804.Ping_0998"/>
<comment type="catalytic activity">
    <reaction evidence="9">
        <text>cyclobutadipyrimidine (in DNA) = 2 pyrimidine residues (in DNA).</text>
        <dbReference type="EC" id="4.1.99.3"/>
    </reaction>
</comment>
<dbReference type="Gene3D" id="1.25.40.80">
    <property type="match status" value="1"/>
</dbReference>
<dbReference type="GO" id="GO:0071949">
    <property type="term" value="F:FAD binding"/>
    <property type="evidence" value="ECO:0007669"/>
    <property type="project" value="TreeGrafter"/>
</dbReference>
<dbReference type="InterPro" id="IPR036155">
    <property type="entry name" value="Crypto/Photolyase_N_sf"/>
</dbReference>
<comment type="cofactor">
    <cofactor evidence="1">
        <name>(6R)-5,10-methylene-5,6,7,8-tetrahydrofolate</name>
        <dbReference type="ChEBI" id="CHEBI:15636"/>
    </cofactor>
</comment>
<feature type="binding site" evidence="12">
    <location>
        <begin position="228"/>
        <end position="232"/>
    </location>
    <ligand>
        <name>FAD</name>
        <dbReference type="ChEBI" id="CHEBI:57692"/>
    </ligand>
</feature>
<dbReference type="PROSITE" id="PS00691">
    <property type="entry name" value="DNA_PHOTOLYASES_1_2"/>
    <property type="match status" value="1"/>
</dbReference>
<dbReference type="InterPro" id="IPR002081">
    <property type="entry name" value="Cryptochrome/DNA_photolyase_1"/>
</dbReference>
<evidence type="ECO:0000256" key="9">
    <source>
        <dbReference type="ARBA" id="ARBA00033999"/>
    </source>
</evidence>
<name>A1STM2_PSYIN</name>
<dbReference type="Proteomes" id="UP000000639">
    <property type="component" value="Chromosome"/>
</dbReference>
<organism evidence="16 17">
    <name type="scientific">Psychromonas ingrahamii (strain DSM 17664 / CCUG 51855 / 37)</name>
    <dbReference type="NCBI Taxonomy" id="357804"/>
    <lineage>
        <taxon>Bacteria</taxon>
        <taxon>Pseudomonadati</taxon>
        <taxon>Pseudomonadota</taxon>
        <taxon>Gammaproteobacteria</taxon>
        <taxon>Alteromonadales</taxon>
        <taxon>Psychromonadaceae</taxon>
        <taxon>Psychromonas</taxon>
    </lineage>
</organism>
<evidence type="ECO:0000313" key="16">
    <source>
        <dbReference type="EMBL" id="ABM02837.1"/>
    </source>
</evidence>
<keyword evidence="6 12" id="KW-0274">FAD</keyword>
<reference evidence="16 17" key="1">
    <citation type="submission" date="2007-01" db="EMBL/GenBank/DDBJ databases">
        <title>Complete sequence of Psychromonas ingrahamii 37.</title>
        <authorList>
            <consortium name="US DOE Joint Genome Institute"/>
            <person name="Copeland A."/>
            <person name="Lucas S."/>
            <person name="Lapidus A."/>
            <person name="Barry K."/>
            <person name="Detter J.C."/>
            <person name="Glavina del Rio T."/>
            <person name="Hammon N."/>
            <person name="Israni S."/>
            <person name="Dalin E."/>
            <person name="Tice H."/>
            <person name="Pitluck S."/>
            <person name="Thompson L.S."/>
            <person name="Brettin T."/>
            <person name="Bruce D."/>
            <person name="Han C."/>
            <person name="Tapia R."/>
            <person name="Schmutz J."/>
            <person name="Larimer F."/>
            <person name="Land M."/>
            <person name="Hauser L."/>
            <person name="Kyrpides N."/>
            <person name="Ivanova N."/>
            <person name="Staley J."/>
            <person name="Richardson P."/>
        </authorList>
    </citation>
    <scope>NUCLEOTIDE SEQUENCE [LARGE SCALE GENOMIC DNA]</scope>
    <source>
        <strain evidence="16 17">37</strain>
    </source>
</reference>